<dbReference type="Pfam" id="PF03600">
    <property type="entry name" value="CitMHS"/>
    <property type="match status" value="1"/>
</dbReference>
<dbReference type="EMBL" id="RBKT01000001">
    <property type="protein sequence ID" value="RKR87475.1"/>
    <property type="molecule type" value="Genomic_DNA"/>
</dbReference>
<feature type="transmembrane region" description="Helical" evidence="11">
    <location>
        <begin position="65"/>
        <end position="83"/>
    </location>
</feature>
<proteinExistence type="inferred from homology"/>
<keyword evidence="14" id="KW-1185">Reference proteome</keyword>
<keyword evidence="8 11" id="KW-1133">Transmembrane helix</keyword>
<keyword evidence="9 11" id="KW-0472">Membrane</keyword>
<feature type="transmembrane region" description="Helical" evidence="11">
    <location>
        <begin position="254"/>
        <end position="270"/>
    </location>
</feature>
<dbReference type="Proteomes" id="UP000277671">
    <property type="component" value="Unassembled WGS sequence"/>
</dbReference>
<comment type="similarity">
    <text evidence="2">Belongs to the ArsB family.</text>
</comment>
<dbReference type="RefSeq" id="WP_246016903.1">
    <property type="nucleotide sequence ID" value="NZ_RBKT01000001.1"/>
</dbReference>
<comment type="similarity">
    <text evidence="3">Belongs to the CitM (TC 2.A.11) transporter family.</text>
</comment>
<evidence type="ECO:0000256" key="10">
    <source>
        <dbReference type="SAM" id="MobiDB-lite"/>
    </source>
</evidence>
<dbReference type="PANTHER" id="PTHR43302:SF5">
    <property type="entry name" value="TRANSPORTER ARSB-RELATED"/>
    <property type="match status" value="1"/>
</dbReference>
<dbReference type="InterPro" id="IPR004680">
    <property type="entry name" value="Cit_transptr-like_dom"/>
</dbReference>
<feature type="transmembrane region" description="Helical" evidence="11">
    <location>
        <begin position="230"/>
        <end position="248"/>
    </location>
</feature>
<comment type="subcellular location">
    <subcellularLocation>
        <location evidence="1">Cell membrane</location>
        <topology evidence="1">Multi-pass membrane protein</topology>
    </subcellularLocation>
</comment>
<dbReference type="AlphaFoldDB" id="A0A495JF51"/>
<evidence type="ECO:0000256" key="6">
    <source>
        <dbReference type="ARBA" id="ARBA00022692"/>
    </source>
</evidence>
<keyword evidence="5" id="KW-1003">Cell membrane</keyword>
<dbReference type="PRINTS" id="PR00758">
    <property type="entry name" value="ARSENICPUMP"/>
</dbReference>
<feature type="transmembrane region" description="Helical" evidence="11">
    <location>
        <begin position="103"/>
        <end position="121"/>
    </location>
</feature>
<comment type="caution">
    <text evidence="13">The sequence shown here is derived from an EMBL/GenBank/DDBJ whole genome shotgun (WGS) entry which is preliminary data.</text>
</comment>
<sequence>MTVREVPATPAGTAQRRPDPAPRHNPLRRLDWSGWLALGLLTLGLVALATGLVPAADADATLRRIAPILVFLFAVLILAELAARAEFFDVLAARMAIVARGSYPALFGLSVALAALTTMILNLDTTAVLLTPVMLAVATRAGIAPLPLAMTTIWLANTASLLLPVSNLTNLLAAERIGLPVLGFAGRMALPQLAALLATAVCLWLLYWRRGLRPERRFQPPPRYRPRDRTLFRVAALTCGFFVLGILVGVPIEAVSVLGAVVLLVAFAVRDRAALRWQLVPWRLVALVGGMFLIVDAVGRLGLSRLLSMVVGADPGVVGVWRSAAAGGLLANLVNNLPAYVATEAVVPLGHTDQLLGLLIGTNAGPLVLPWASLATLLWLERCRAAGLRPHWPRFLRTGALTAAVTVAAAVTVLLLER</sequence>
<gene>
    <name evidence="13" type="ORF">BDK92_1753</name>
</gene>
<evidence type="ECO:0000256" key="7">
    <source>
        <dbReference type="ARBA" id="ARBA00022849"/>
    </source>
</evidence>
<keyword evidence="7" id="KW-0059">Arsenical resistance</keyword>
<feature type="domain" description="Citrate transporter-like" evidence="12">
    <location>
        <begin position="42"/>
        <end position="347"/>
    </location>
</feature>
<evidence type="ECO:0000256" key="9">
    <source>
        <dbReference type="ARBA" id="ARBA00023136"/>
    </source>
</evidence>
<keyword evidence="4" id="KW-0813">Transport</keyword>
<evidence type="ECO:0000256" key="4">
    <source>
        <dbReference type="ARBA" id="ARBA00022448"/>
    </source>
</evidence>
<feature type="transmembrane region" description="Helical" evidence="11">
    <location>
        <begin position="189"/>
        <end position="209"/>
    </location>
</feature>
<evidence type="ECO:0000256" key="1">
    <source>
        <dbReference type="ARBA" id="ARBA00004651"/>
    </source>
</evidence>
<dbReference type="InterPro" id="IPR000802">
    <property type="entry name" value="Arsenical_pump_ArsB"/>
</dbReference>
<feature type="transmembrane region" description="Helical" evidence="11">
    <location>
        <begin position="355"/>
        <end position="380"/>
    </location>
</feature>
<dbReference type="GO" id="GO:0015105">
    <property type="term" value="F:arsenite transmembrane transporter activity"/>
    <property type="evidence" value="ECO:0007669"/>
    <property type="project" value="InterPro"/>
</dbReference>
<evidence type="ECO:0000256" key="2">
    <source>
        <dbReference type="ARBA" id="ARBA00006433"/>
    </source>
</evidence>
<name>A0A495JF51_9ACTN</name>
<feature type="region of interest" description="Disordered" evidence="10">
    <location>
        <begin position="1"/>
        <end position="24"/>
    </location>
</feature>
<evidence type="ECO:0000313" key="14">
    <source>
        <dbReference type="Proteomes" id="UP000277671"/>
    </source>
</evidence>
<evidence type="ECO:0000256" key="11">
    <source>
        <dbReference type="SAM" id="Phobius"/>
    </source>
</evidence>
<feature type="transmembrane region" description="Helical" evidence="11">
    <location>
        <begin position="282"/>
        <end position="303"/>
    </location>
</feature>
<evidence type="ECO:0000259" key="12">
    <source>
        <dbReference type="Pfam" id="PF03600"/>
    </source>
</evidence>
<evidence type="ECO:0000313" key="13">
    <source>
        <dbReference type="EMBL" id="RKR87475.1"/>
    </source>
</evidence>
<protein>
    <submittedName>
        <fullName evidence="13">Arsenite efflux membrane protein ArsB</fullName>
    </submittedName>
</protein>
<keyword evidence="6 11" id="KW-0812">Transmembrane</keyword>
<dbReference type="GO" id="GO:0005886">
    <property type="term" value="C:plasma membrane"/>
    <property type="evidence" value="ECO:0007669"/>
    <property type="project" value="UniProtKB-SubCell"/>
</dbReference>
<dbReference type="GO" id="GO:0046685">
    <property type="term" value="P:response to arsenic-containing substance"/>
    <property type="evidence" value="ECO:0007669"/>
    <property type="project" value="UniProtKB-KW"/>
</dbReference>
<reference evidence="13 14" key="1">
    <citation type="submission" date="2018-10" db="EMBL/GenBank/DDBJ databases">
        <title>Sequencing the genomes of 1000 actinobacteria strains.</title>
        <authorList>
            <person name="Klenk H.-P."/>
        </authorList>
    </citation>
    <scope>NUCLEOTIDE SEQUENCE [LARGE SCALE GENOMIC DNA]</scope>
    <source>
        <strain evidence="13 14">DSM 45175</strain>
    </source>
</reference>
<accession>A0A495JF51</accession>
<evidence type="ECO:0000256" key="5">
    <source>
        <dbReference type="ARBA" id="ARBA00022475"/>
    </source>
</evidence>
<evidence type="ECO:0000256" key="8">
    <source>
        <dbReference type="ARBA" id="ARBA00022989"/>
    </source>
</evidence>
<evidence type="ECO:0000256" key="3">
    <source>
        <dbReference type="ARBA" id="ARBA00009843"/>
    </source>
</evidence>
<feature type="transmembrane region" description="Helical" evidence="11">
    <location>
        <begin position="32"/>
        <end position="53"/>
    </location>
</feature>
<organism evidence="13 14">
    <name type="scientific">Micromonospora pisi</name>
    <dbReference type="NCBI Taxonomy" id="589240"/>
    <lineage>
        <taxon>Bacteria</taxon>
        <taxon>Bacillati</taxon>
        <taxon>Actinomycetota</taxon>
        <taxon>Actinomycetes</taxon>
        <taxon>Micromonosporales</taxon>
        <taxon>Micromonosporaceae</taxon>
        <taxon>Micromonospora</taxon>
    </lineage>
</organism>
<dbReference type="PANTHER" id="PTHR43302">
    <property type="entry name" value="TRANSPORTER ARSB-RELATED"/>
    <property type="match status" value="1"/>
</dbReference>
<feature type="transmembrane region" description="Helical" evidence="11">
    <location>
        <begin position="395"/>
        <end position="416"/>
    </location>
</feature>